<reference evidence="6 7" key="2">
    <citation type="submission" date="2019-02" db="EMBL/GenBank/DDBJ databases">
        <title>'Lichenibacterium ramalinii' gen. nov. sp. nov., 'Lichenibacterium minor' gen. nov. sp. nov.</title>
        <authorList>
            <person name="Pankratov T."/>
        </authorList>
    </citation>
    <scope>NUCLEOTIDE SEQUENCE [LARGE SCALE GENOMIC DNA]</scope>
    <source>
        <strain evidence="6 7">RmlP026</strain>
    </source>
</reference>
<dbReference type="InterPro" id="IPR005119">
    <property type="entry name" value="LysR_subst-bd"/>
</dbReference>
<evidence type="ECO:0000256" key="4">
    <source>
        <dbReference type="ARBA" id="ARBA00023163"/>
    </source>
</evidence>
<dbReference type="GO" id="GO:0003677">
    <property type="term" value="F:DNA binding"/>
    <property type="evidence" value="ECO:0007669"/>
    <property type="project" value="UniProtKB-KW"/>
</dbReference>
<protein>
    <submittedName>
        <fullName evidence="6">LysR family transcriptional regulator</fullName>
    </submittedName>
</protein>
<dbReference type="GO" id="GO:0005829">
    <property type="term" value="C:cytosol"/>
    <property type="evidence" value="ECO:0007669"/>
    <property type="project" value="TreeGrafter"/>
</dbReference>
<reference evidence="6 7" key="1">
    <citation type="submission" date="2018-12" db="EMBL/GenBank/DDBJ databases">
        <authorList>
            <person name="Grouzdev D.S."/>
            <person name="Krutkina M.S."/>
        </authorList>
    </citation>
    <scope>NUCLEOTIDE SEQUENCE [LARGE SCALE GENOMIC DNA]</scope>
    <source>
        <strain evidence="6 7">RmlP026</strain>
    </source>
</reference>
<dbReference type="PROSITE" id="PS50931">
    <property type="entry name" value="HTH_LYSR"/>
    <property type="match status" value="2"/>
</dbReference>
<dbReference type="PANTHER" id="PTHR30419">
    <property type="entry name" value="HTH-TYPE TRANSCRIPTIONAL REGULATOR YBHD"/>
    <property type="match status" value="1"/>
</dbReference>
<name>A0A4Q2U2Q7_9HYPH</name>
<evidence type="ECO:0000256" key="1">
    <source>
        <dbReference type="ARBA" id="ARBA00009437"/>
    </source>
</evidence>
<dbReference type="Pfam" id="PF00126">
    <property type="entry name" value="HTH_1"/>
    <property type="match status" value="2"/>
</dbReference>
<evidence type="ECO:0000256" key="3">
    <source>
        <dbReference type="ARBA" id="ARBA00023125"/>
    </source>
</evidence>
<keyword evidence="3" id="KW-0238">DNA-binding</keyword>
<keyword evidence="4" id="KW-0804">Transcription</keyword>
<keyword evidence="2" id="KW-0805">Transcription regulation</keyword>
<dbReference type="OrthoDB" id="7840053at2"/>
<dbReference type="PRINTS" id="PR00039">
    <property type="entry name" value="HTHLYSR"/>
</dbReference>
<dbReference type="Pfam" id="PF03466">
    <property type="entry name" value="LysR_substrate"/>
    <property type="match status" value="1"/>
</dbReference>
<dbReference type="InterPro" id="IPR050950">
    <property type="entry name" value="HTH-type_LysR_regulators"/>
</dbReference>
<feature type="domain" description="HTH lysR-type" evidence="5">
    <location>
        <begin position="20"/>
        <end position="77"/>
    </location>
</feature>
<dbReference type="SUPFAM" id="SSF53850">
    <property type="entry name" value="Periplasmic binding protein-like II"/>
    <property type="match status" value="1"/>
</dbReference>
<dbReference type="InterPro" id="IPR000847">
    <property type="entry name" value="LysR_HTH_N"/>
</dbReference>
<evidence type="ECO:0000256" key="2">
    <source>
        <dbReference type="ARBA" id="ARBA00023015"/>
    </source>
</evidence>
<feature type="domain" description="HTH lysR-type" evidence="5">
    <location>
        <begin position="121"/>
        <end position="178"/>
    </location>
</feature>
<dbReference type="GO" id="GO:0003700">
    <property type="term" value="F:DNA-binding transcription factor activity"/>
    <property type="evidence" value="ECO:0007669"/>
    <property type="project" value="InterPro"/>
</dbReference>
<dbReference type="SUPFAM" id="SSF46785">
    <property type="entry name" value="Winged helix' DNA-binding domain"/>
    <property type="match status" value="2"/>
</dbReference>
<sequence length="419" mass="44829">MGGRGADPVTVAVDLVLGSLNLAQLHAFTVIAERGSASRAATHLLRAQSAVTRSLRELEVALGEPLMERSPSGMRPTSVGEAVLERAVRVFAELRGLAPRRAPQPVREMRVPPGAIPSYLLNTRRLQSLVALVRHRHMQSAAQTLGVSQPAVSSAIKILEAGLGSPLFDRTARGLRLTSDGEAFVFRVRRALNELRHIPEDVAAVRGSIRGSVTVGALPFARTMILPEAVAHVRRDYPGVHVVTDESAYEALLAGLRAGDVDFIIGALRPAATGGDVRAEALLGTGMVALTRHGHPLAGERGLTPDRLAGADWILPRRHTPARAILDALFTRLHLPPPLAAVETGDLAMIRGLLMRTDMVAVLSAQQVHYELRAGQLAILDVPLAHTEREIGLTMRAAGEPSPAARRLLDAIRAVARQT</sequence>
<dbReference type="InterPro" id="IPR036388">
    <property type="entry name" value="WH-like_DNA-bd_sf"/>
</dbReference>
<dbReference type="InterPro" id="IPR036390">
    <property type="entry name" value="WH_DNA-bd_sf"/>
</dbReference>
<evidence type="ECO:0000313" key="7">
    <source>
        <dbReference type="Proteomes" id="UP000290759"/>
    </source>
</evidence>
<dbReference type="AlphaFoldDB" id="A0A4Q2U2Q7"/>
<evidence type="ECO:0000259" key="5">
    <source>
        <dbReference type="PROSITE" id="PS50931"/>
    </source>
</evidence>
<dbReference type="PANTHER" id="PTHR30419:SF14">
    <property type="entry name" value="LYSR FAMILY TRANSCRIPTIONAL REGULATOR"/>
    <property type="match status" value="1"/>
</dbReference>
<keyword evidence="7" id="KW-1185">Reference proteome</keyword>
<dbReference type="FunFam" id="1.10.10.10:FF:000001">
    <property type="entry name" value="LysR family transcriptional regulator"/>
    <property type="match status" value="1"/>
</dbReference>
<dbReference type="Proteomes" id="UP000290759">
    <property type="component" value="Unassembled WGS sequence"/>
</dbReference>
<dbReference type="Gene3D" id="3.40.190.10">
    <property type="entry name" value="Periplasmic binding protein-like II"/>
    <property type="match status" value="2"/>
</dbReference>
<organism evidence="6 7">
    <name type="scientific">Lichenibacterium minor</name>
    <dbReference type="NCBI Taxonomy" id="2316528"/>
    <lineage>
        <taxon>Bacteria</taxon>
        <taxon>Pseudomonadati</taxon>
        <taxon>Pseudomonadota</taxon>
        <taxon>Alphaproteobacteria</taxon>
        <taxon>Hyphomicrobiales</taxon>
        <taxon>Lichenihabitantaceae</taxon>
        <taxon>Lichenibacterium</taxon>
    </lineage>
</organism>
<evidence type="ECO:0000313" key="6">
    <source>
        <dbReference type="EMBL" id="RYC30773.1"/>
    </source>
</evidence>
<accession>A0A4Q2U2Q7</accession>
<dbReference type="EMBL" id="QYBB01000021">
    <property type="protein sequence ID" value="RYC30773.1"/>
    <property type="molecule type" value="Genomic_DNA"/>
</dbReference>
<proteinExistence type="inferred from homology"/>
<gene>
    <name evidence="6" type="ORF">D3273_17345</name>
</gene>
<dbReference type="Gene3D" id="1.10.10.10">
    <property type="entry name" value="Winged helix-like DNA-binding domain superfamily/Winged helix DNA-binding domain"/>
    <property type="match status" value="2"/>
</dbReference>
<comment type="caution">
    <text evidence="6">The sequence shown here is derived from an EMBL/GenBank/DDBJ whole genome shotgun (WGS) entry which is preliminary data.</text>
</comment>
<comment type="similarity">
    <text evidence="1">Belongs to the LysR transcriptional regulatory family.</text>
</comment>